<sequence length="113" mass="12450">MVVPITPPLSSPPRSAAAMGPGGLLWGRGGRRALSRGAAAGAPRSVQPYEAIPRSGRSRWLNLYRFWRSNGFQHFHRLMESNFQRLGPIYRWGRGVLGYVLGGGRRPQPGTPQ</sequence>
<accession>A0A8C3CPL2</accession>
<dbReference type="Ensembl" id="ENSCMMT00000026107.1">
    <property type="protein sequence ID" value="ENSCMMP00000023844.1"/>
    <property type="gene ID" value="ENSCMMG00000014860.1"/>
</dbReference>
<evidence type="ECO:0000313" key="3">
    <source>
        <dbReference type="Proteomes" id="UP000694556"/>
    </source>
</evidence>
<protein>
    <submittedName>
        <fullName evidence="2">Uncharacterized protein</fullName>
    </submittedName>
</protein>
<keyword evidence="3" id="KW-1185">Reference proteome</keyword>
<evidence type="ECO:0000256" key="1">
    <source>
        <dbReference type="SAM" id="MobiDB-lite"/>
    </source>
</evidence>
<dbReference type="Proteomes" id="UP000694556">
    <property type="component" value="Unassembled WGS sequence"/>
</dbReference>
<name>A0A8C3CPL2_CAIMO</name>
<evidence type="ECO:0000313" key="2">
    <source>
        <dbReference type="Ensembl" id="ENSCMMP00000023844.1"/>
    </source>
</evidence>
<feature type="region of interest" description="Disordered" evidence="1">
    <location>
        <begin position="1"/>
        <end position="22"/>
    </location>
</feature>
<proteinExistence type="predicted"/>
<dbReference type="AlphaFoldDB" id="A0A8C3CPL2"/>
<reference evidence="2" key="2">
    <citation type="submission" date="2025-09" db="UniProtKB">
        <authorList>
            <consortium name="Ensembl"/>
        </authorList>
    </citation>
    <scope>IDENTIFICATION</scope>
</reference>
<organism evidence="2 3">
    <name type="scientific">Cairina moschata</name>
    <name type="common">Muscovy duck</name>
    <dbReference type="NCBI Taxonomy" id="8855"/>
    <lineage>
        <taxon>Eukaryota</taxon>
        <taxon>Metazoa</taxon>
        <taxon>Chordata</taxon>
        <taxon>Craniata</taxon>
        <taxon>Vertebrata</taxon>
        <taxon>Euteleostomi</taxon>
        <taxon>Archelosauria</taxon>
        <taxon>Archosauria</taxon>
        <taxon>Dinosauria</taxon>
        <taxon>Saurischia</taxon>
        <taxon>Theropoda</taxon>
        <taxon>Coelurosauria</taxon>
        <taxon>Aves</taxon>
        <taxon>Neognathae</taxon>
        <taxon>Galloanserae</taxon>
        <taxon>Anseriformes</taxon>
        <taxon>Anatidae</taxon>
        <taxon>Anatinae</taxon>
        <taxon>Cairina</taxon>
    </lineage>
</organism>
<reference evidence="2" key="1">
    <citation type="submission" date="2025-08" db="UniProtKB">
        <authorList>
            <consortium name="Ensembl"/>
        </authorList>
    </citation>
    <scope>IDENTIFICATION</scope>
</reference>
<feature type="compositionally biased region" description="Pro residues" evidence="1">
    <location>
        <begin position="1"/>
        <end position="11"/>
    </location>
</feature>